<dbReference type="AlphaFoldDB" id="A0A061GG39"/>
<accession>A0A061GG39</accession>
<evidence type="ECO:0000313" key="1">
    <source>
        <dbReference type="EMBL" id="EOY28388.1"/>
    </source>
</evidence>
<reference evidence="1 2" key="1">
    <citation type="journal article" date="2013" name="Genome Biol.">
        <title>The genome sequence of the most widely cultivated cacao type and its use to identify candidate genes regulating pod color.</title>
        <authorList>
            <person name="Motamayor J.C."/>
            <person name="Mockaitis K."/>
            <person name="Schmutz J."/>
            <person name="Haiminen N."/>
            <person name="Iii D.L."/>
            <person name="Cornejo O."/>
            <person name="Findley S.D."/>
            <person name="Zheng P."/>
            <person name="Utro F."/>
            <person name="Royaert S."/>
            <person name="Saski C."/>
            <person name="Jenkins J."/>
            <person name="Podicheti R."/>
            <person name="Zhao M."/>
            <person name="Scheffler B.E."/>
            <person name="Stack J.C."/>
            <person name="Feltus F.A."/>
            <person name="Mustiga G.M."/>
            <person name="Amores F."/>
            <person name="Phillips W."/>
            <person name="Marelli J.P."/>
            <person name="May G.D."/>
            <person name="Shapiro H."/>
            <person name="Ma J."/>
            <person name="Bustamante C.D."/>
            <person name="Schnell R.J."/>
            <person name="Main D."/>
            <person name="Gilbert D."/>
            <person name="Parida L."/>
            <person name="Kuhn D.N."/>
        </authorList>
    </citation>
    <scope>NUCLEOTIDE SEQUENCE [LARGE SCALE GENOMIC DNA]</scope>
    <source>
        <strain evidence="2">cv. Matina 1-6</strain>
    </source>
</reference>
<organism evidence="1 2">
    <name type="scientific">Theobroma cacao</name>
    <name type="common">Cacao</name>
    <name type="synonym">Cocoa</name>
    <dbReference type="NCBI Taxonomy" id="3641"/>
    <lineage>
        <taxon>Eukaryota</taxon>
        <taxon>Viridiplantae</taxon>
        <taxon>Streptophyta</taxon>
        <taxon>Embryophyta</taxon>
        <taxon>Tracheophyta</taxon>
        <taxon>Spermatophyta</taxon>
        <taxon>Magnoliopsida</taxon>
        <taxon>eudicotyledons</taxon>
        <taxon>Gunneridae</taxon>
        <taxon>Pentapetalae</taxon>
        <taxon>rosids</taxon>
        <taxon>malvids</taxon>
        <taxon>Malvales</taxon>
        <taxon>Malvaceae</taxon>
        <taxon>Byttnerioideae</taxon>
        <taxon>Theobroma</taxon>
    </lineage>
</organism>
<dbReference type="HOGENOM" id="CLU_759541_0_0_1"/>
<sequence length="365" mass="41799">MSLCFCLNFANPLRRRLREFYHPLPRNKFLTRDTAGSKLSDVTNQLSRAREATFPCLFLSHQLSAGYFLFFPHNSTAVSVGSGGAVDFRNVDVLSSCPTSGWLLLMHGYQVFYFNVRTQDRFDLPDLPASLEGTRKGCFSRCPTDESNVTMIIDHQSISFLVYRYKSDIGYWVQDEGLVVPDTHLDASTHTKVDDEFYWVCKSDNQLFILKKWSSKIITDEELAETRKKREALDIQLLSFDIDVREADAVSSVVDPSGCFLVLEKNELFELYKLVIGDDDVAHTVRIVDLNQKNFFTVSDSCGFWLSSVVDTNTLYLASYLEHDCVKCYLIMVSTKRKNLKGNEKKNGQLRLFFMHCNSRVSLNH</sequence>
<protein>
    <recommendedName>
        <fullName evidence="3">DUF295 domain-containing protein</fullName>
    </recommendedName>
</protein>
<gene>
    <name evidence="1" type="ORF">TCM_029969</name>
</gene>
<evidence type="ECO:0000313" key="2">
    <source>
        <dbReference type="Proteomes" id="UP000026915"/>
    </source>
</evidence>
<dbReference type="EMBL" id="CM001884">
    <property type="protein sequence ID" value="EOY28388.1"/>
    <property type="molecule type" value="Genomic_DNA"/>
</dbReference>
<name>A0A061GG39_THECC</name>
<dbReference type="InParanoid" id="A0A061GG39"/>
<dbReference type="Proteomes" id="UP000026915">
    <property type="component" value="Chromosome 6"/>
</dbReference>
<evidence type="ECO:0008006" key="3">
    <source>
        <dbReference type="Google" id="ProtNLM"/>
    </source>
</evidence>
<keyword evidence="2" id="KW-1185">Reference proteome</keyword>
<dbReference type="Gramene" id="EOY28388">
    <property type="protein sequence ID" value="EOY28388"/>
    <property type="gene ID" value="TCM_029969"/>
</dbReference>
<proteinExistence type="predicted"/>